<evidence type="ECO:0000313" key="2">
    <source>
        <dbReference type="EMBL" id="RSK70424.1"/>
    </source>
</evidence>
<organism evidence="2 3">
    <name type="scientific">Enterobacter huaxiensis</name>
    <dbReference type="NCBI Taxonomy" id="2494702"/>
    <lineage>
        <taxon>Bacteria</taxon>
        <taxon>Pseudomonadati</taxon>
        <taxon>Pseudomonadota</taxon>
        <taxon>Gammaproteobacteria</taxon>
        <taxon>Enterobacterales</taxon>
        <taxon>Enterobacteriaceae</taxon>
        <taxon>Enterobacter</taxon>
    </lineage>
</organism>
<evidence type="ECO:0000313" key="3">
    <source>
        <dbReference type="Proteomes" id="UP000276389"/>
    </source>
</evidence>
<dbReference type="EMBL" id="RWHU01000001">
    <property type="protein sequence ID" value="RSK70424.1"/>
    <property type="molecule type" value="Genomic_DNA"/>
</dbReference>
<reference evidence="2 3" key="1">
    <citation type="submission" date="2018-12" db="EMBL/GenBank/DDBJ databases">
        <title>The Genome Submission of two Enterobacter spp. strains.</title>
        <authorList>
            <person name="Wu W."/>
            <person name="Wei L."/>
            <person name="Feng Y."/>
            <person name="Zong Z."/>
        </authorList>
    </citation>
    <scope>NUCLEOTIDE SEQUENCE [LARGE SCALE GENOMIC DNA]</scope>
    <source>
        <strain evidence="2 3">WCHEHu045002</strain>
    </source>
</reference>
<keyword evidence="1" id="KW-1133">Transmembrane helix</keyword>
<evidence type="ECO:0000256" key="1">
    <source>
        <dbReference type="SAM" id="Phobius"/>
    </source>
</evidence>
<dbReference type="Proteomes" id="UP000276389">
    <property type="component" value="Unassembled WGS sequence"/>
</dbReference>
<comment type="caution">
    <text evidence="2">The sequence shown here is derived from an EMBL/GenBank/DDBJ whole genome shotgun (WGS) entry which is preliminary data.</text>
</comment>
<keyword evidence="1" id="KW-0472">Membrane</keyword>
<keyword evidence="1" id="KW-0812">Transmembrane</keyword>
<sequence length="179" mass="20641">MELTKENVAVIAAIGLLVGTLITNSISLFIHFRKERDEKLKLRRDRLREKGEELYKVVLLHKEFSCLSHLDWVRVIDRTLTYGQMCDLSKKRSVDDSEKQGYAVRMDFLGGIYFPGIRKRLAQAQSETKVANNYYFMLNDVTKIKDPIKARNIILDASEKYSNDLDIILSDLAAEIRAL</sequence>
<dbReference type="RefSeq" id="WP_125913415.1">
    <property type="nucleotide sequence ID" value="NZ_RWHU01000001.1"/>
</dbReference>
<feature type="transmembrane region" description="Helical" evidence="1">
    <location>
        <begin position="12"/>
        <end position="32"/>
    </location>
</feature>
<proteinExistence type="predicted"/>
<name>A0A428LYD7_9ENTR</name>
<accession>A0A428LYD7</accession>
<protein>
    <submittedName>
        <fullName evidence="2">Uncharacterized protein</fullName>
    </submittedName>
</protein>
<gene>
    <name evidence="2" type="ORF">EJE24_01225</name>
</gene>
<dbReference type="AlphaFoldDB" id="A0A428LYD7"/>